<evidence type="ECO:0000256" key="2">
    <source>
        <dbReference type="SAM" id="SignalP"/>
    </source>
</evidence>
<feature type="region of interest" description="Disordered" evidence="1">
    <location>
        <begin position="957"/>
        <end position="1092"/>
    </location>
</feature>
<feature type="compositionally biased region" description="Basic and acidic residues" evidence="1">
    <location>
        <begin position="957"/>
        <end position="979"/>
    </location>
</feature>
<reference evidence="3" key="2">
    <citation type="submission" date="2025-05" db="UniProtKB">
        <authorList>
            <consortium name="EnsemblMetazoa"/>
        </authorList>
    </citation>
    <scope>IDENTIFICATION</scope>
    <source>
        <strain evidence="3">Foshan</strain>
    </source>
</reference>
<feature type="compositionally biased region" description="Polar residues" evidence="1">
    <location>
        <begin position="1046"/>
        <end position="1060"/>
    </location>
</feature>
<dbReference type="Proteomes" id="UP000069940">
    <property type="component" value="Unassembled WGS sequence"/>
</dbReference>
<feature type="region of interest" description="Disordered" evidence="1">
    <location>
        <begin position="470"/>
        <end position="529"/>
    </location>
</feature>
<feature type="region of interest" description="Disordered" evidence="1">
    <location>
        <begin position="812"/>
        <end position="851"/>
    </location>
</feature>
<sequence length="1103" mass="125967">MSEKTRSSGWLSQAIALVLLAMPHFISARIDNVVVVMPKGPRTLQMLGSISPQLLHTISDVLKPVPPNVVQVPVPYYPDQGNTPSIQHQKQYTNALNSAYFTSPFAHHVTPSTISTATSYTPFAHNTSPNSVPYPFSFDPHSIQPGPYDTPFMPKLKPSPVNPLHIENPPEIRFTPINLLPPAPPSFDTIRNYVQKLKAKQKEFFDTQGYEYGLFTQPNTKPTSYHRPVEQKKKYKHKYKHHYEALFSQHPNELSYIGDANLEPQEEDNVYYTEPDAGNSNKYYYTNTEGHEFVLPPENEFRPVPLGGILDPDDAHFIEHGDELLLKTKHPDAAIVTPNQLDAFIEFENQLGLHPKYTEKRFSGIRRPVRIYHRNKRLKKNDRVGRASGDEDDDADFYDSDEEKKIGELDFEDVEDEIRTHENFEPKKTYTQVRHLETTVKKSKPENEPKIKEKVTISKTNIVYSERGEQETHFDHGAEESFGEFQSKSKLPKKHRGKRDVSSASFEEQDEGDEDDGTADSDDDNSSRENDIEFEFYPEHEYHEDINDTDKIYMPYAQALVFQNDTDMFVLPIPEALVDPRKLMGEDLLNFLDEAIKNSTEFLPPEKEKTVKISPEIQSLQGQELIQFLDEAIKTSNQYLLNGPGDAIELVNPPRLGGVDDVKEQAAPLRADHVIEFEMEPPRPEDVHSEVLKFTQQHVLPDAPEYEVVNFVQPFKTLLRLQKGAADDYEIEFDAQDPRQLHGEDLIRFLDEAIGNTSLYIPEEYNDPHKPTPYLRRAFHYVDVDTALGLADNISTEVTDYLKDRIVPQPVELESDDGSEFAPVRRTSDGNGDPGNYNDVSGRGKDKQSNPEVAVYNDVIRHIKNHMSASKSSKSKNGNVFMIAVPRSMRANKTRNVERRQDGAFDSLRLATVYPLPIFDINQFYPTVFSGNSGGGSFEIEDNKKDEFQQALEHEAERLVEKQSSKPPSKDQAPHEQRLSTKSHFRNGIPEAFHRDRSRYRGPRPGPQQFPHNSYAVKEKIRDYPQPTFKKPGPPYEAIPLPPSNPKTKLSSLNAASNQRAVRKPPPPQFSSVKKRKRTHHRPYKKLKRVPSGVRTKIRIIKR</sequence>
<feature type="compositionally biased region" description="Acidic residues" evidence="1">
    <location>
        <begin position="507"/>
        <end position="524"/>
    </location>
</feature>
<accession>A0ABM1YD31</accession>
<organism evidence="3 4">
    <name type="scientific">Aedes albopictus</name>
    <name type="common">Asian tiger mosquito</name>
    <name type="synonym">Stegomyia albopicta</name>
    <dbReference type="NCBI Taxonomy" id="7160"/>
    <lineage>
        <taxon>Eukaryota</taxon>
        <taxon>Metazoa</taxon>
        <taxon>Ecdysozoa</taxon>
        <taxon>Arthropoda</taxon>
        <taxon>Hexapoda</taxon>
        <taxon>Insecta</taxon>
        <taxon>Pterygota</taxon>
        <taxon>Neoptera</taxon>
        <taxon>Endopterygota</taxon>
        <taxon>Diptera</taxon>
        <taxon>Nematocera</taxon>
        <taxon>Culicoidea</taxon>
        <taxon>Culicidae</taxon>
        <taxon>Culicinae</taxon>
        <taxon>Aedini</taxon>
        <taxon>Aedes</taxon>
        <taxon>Stegomyia</taxon>
    </lineage>
</organism>
<proteinExistence type="predicted"/>
<feature type="compositionally biased region" description="Basic residues" evidence="1">
    <location>
        <begin position="1073"/>
        <end position="1089"/>
    </location>
</feature>
<protein>
    <submittedName>
        <fullName evidence="3">Uncharacterized protein</fullName>
    </submittedName>
</protein>
<feature type="compositionally biased region" description="Pro residues" evidence="1">
    <location>
        <begin position="1032"/>
        <end position="1045"/>
    </location>
</feature>
<evidence type="ECO:0000256" key="1">
    <source>
        <dbReference type="SAM" id="MobiDB-lite"/>
    </source>
</evidence>
<keyword evidence="2" id="KW-0732">Signal</keyword>
<feature type="chain" id="PRO_5046611630" evidence="2">
    <location>
        <begin position="29"/>
        <end position="1103"/>
    </location>
</feature>
<dbReference type="EnsemblMetazoa" id="AALFPA23_008021.R10788">
    <property type="protein sequence ID" value="AALFPA23_008021.P10788"/>
    <property type="gene ID" value="AALFPA23_008021"/>
</dbReference>
<feature type="signal peptide" evidence="2">
    <location>
        <begin position="1"/>
        <end position="28"/>
    </location>
</feature>
<feature type="compositionally biased region" description="Basic and acidic residues" evidence="1">
    <location>
        <begin position="470"/>
        <end position="479"/>
    </location>
</feature>
<evidence type="ECO:0000313" key="4">
    <source>
        <dbReference type="Proteomes" id="UP000069940"/>
    </source>
</evidence>
<reference evidence="4" key="1">
    <citation type="journal article" date="2015" name="Proc. Natl. Acad. Sci. U.S.A.">
        <title>Genome sequence of the Asian Tiger mosquito, Aedes albopictus, reveals insights into its biology, genetics, and evolution.</title>
        <authorList>
            <person name="Chen X.G."/>
            <person name="Jiang X."/>
            <person name="Gu J."/>
            <person name="Xu M."/>
            <person name="Wu Y."/>
            <person name="Deng Y."/>
            <person name="Zhang C."/>
            <person name="Bonizzoni M."/>
            <person name="Dermauw W."/>
            <person name="Vontas J."/>
            <person name="Armbruster P."/>
            <person name="Huang X."/>
            <person name="Yang Y."/>
            <person name="Zhang H."/>
            <person name="He W."/>
            <person name="Peng H."/>
            <person name="Liu Y."/>
            <person name="Wu K."/>
            <person name="Chen J."/>
            <person name="Lirakis M."/>
            <person name="Topalis P."/>
            <person name="Van Leeuwen T."/>
            <person name="Hall A.B."/>
            <person name="Jiang X."/>
            <person name="Thorpe C."/>
            <person name="Mueller R.L."/>
            <person name="Sun C."/>
            <person name="Waterhouse R.M."/>
            <person name="Yan G."/>
            <person name="Tu Z.J."/>
            <person name="Fang X."/>
            <person name="James A.A."/>
        </authorList>
    </citation>
    <scope>NUCLEOTIDE SEQUENCE [LARGE SCALE GENOMIC DNA]</scope>
    <source>
        <strain evidence="4">Foshan</strain>
    </source>
</reference>
<dbReference type="GeneID" id="109418070"/>
<name>A0ABM1YD31_AEDAL</name>
<dbReference type="RefSeq" id="XP_019547786.2">
    <property type="nucleotide sequence ID" value="XM_019692241.3"/>
</dbReference>
<evidence type="ECO:0000313" key="3">
    <source>
        <dbReference type="EnsemblMetazoa" id="AALFPA23_008021.P10788"/>
    </source>
</evidence>
<keyword evidence="4" id="KW-1185">Reference proteome</keyword>